<reference evidence="2" key="1">
    <citation type="submission" date="2021-12" db="EMBL/GenBank/DDBJ databases">
        <authorList>
            <person name="King R."/>
        </authorList>
    </citation>
    <scope>NUCLEOTIDE SEQUENCE</scope>
</reference>
<reference evidence="2" key="2">
    <citation type="submission" date="2022-10" db="EMBL/GenBank/DDBJ databases">
        <authorList>
            <consortium name="ENA_rothamsted_submissions"/>
            <consortium name="culmorum"/>
            <person name="King R."/>
        </authorList>
    </citation>
    <scope>NUCLEOTIDE SEQUENCE</scope>
</reference>
<organism evidence="2 3">
    <name type="scientific">Diatraea saccharalis</name>
    <name type="common">sugarcane borer</name>
    <dbReference type="NCBI Taxonomy" id="40085"/>
    <lineage>
        <taxon>Eukaryota</taxon>
        <taxon>Metazoa</taxon>
        <taxon>Ecdysozoa</taxon>
        <taxon>Arthropoda</taxon>
        <taxon>Hexapoda</taxon>
        <taxon>Insecta</taxon>
        <taxon>Pterygota</taxon>
        <taxon>Neoptera</taxon>
        <taxon>Endopterygota</taxon>
        <taxon>Lepidoptera</taxon>
        <taxon>Glossata</taxon>
        <taxon>Ditrysia</taxon>
        <taxon>Pyraloidea</taxon>
        <taxon>Crambidae</taxon>
        <taxon>Crambinae</taxon>
        <taxon>Diatraea</taxon>
    </lineage>
</organism>
<dbReference type="EMBL" id="OU893336">
    <property type="protein sequence ID" value="CAG9792821.1"/>
    <property type="molecule type" value="Genomic_DNA"/>
</dbReference>
<evidence type="ECO:0000256" key="1">
    <source>
        <dbReference type="SAM" id="Phobius"/>
    </source>
</evidence>
<dbReference type="AlphaFoldDB" id="A0A9N9RAJ4"/>
<feature type="transmembrane region" description="Helical" evidence="1">
    <location>
        <begin position="91"/>
        <end position="111"/>
    </location>
</feature>
<dbReference type="Proteomes" id="UP001153714">
    <property type="component" value="Chromosome 5"/>
</dbReference>
<keyword evidence="1" id="KW-0472">Membrane</keyword>
<keyword evidence="1" id="KW-1133">Transmembrane helix</keyword>
<dbReference type="OrthoDB" id="7490805at2759"/>
<protein>
    <recommendedName>
        <fullName evidence="4">Gustatory receptor</fullName>
    </recommendedName>
</protein>
<keyword evidence="3" id="KW-1185">Reference proteome</keyword>
<accession>A0A9N9RAJ4</accession>
<evidence type="ECO:0000313" key="2">
    <source>
        <dbReference type="EMBL" id="CAG9792821.1"/>
    </source>
</evidence>
<proteinExistence type="predicted"/>
<feature type="transmembrane region" description="Helical" evidence="1">
    <location>
        <begin position="142"/>
        <end position="163"/>
    </location>
</feature>
<keyword evidence="1" id="KW-0812">Transmembrane</keyword>
<evidence type="ECO:0008006" key="4">
    <source>
        <dbReference type="Google" id="ProtNLM"/>
    </source>
</evidence>
<name>A0A9N9RAJ4_9NEOP</name>
<gene>
    <name evidence="2" type="ORF">DIATSA_LOCUS10310</name>
</gene>
<feature type="transmembrane region" description="Helical" evidence="1">
    <location>
        <begin position="169"/>
        <end position="196"/>
    </location>
</feature>
<sequence length="260" mass="30668">MVVQITPQKFFHDNNVDDDIRSFVLCLDITQNAMLLRKYSIRNNFITPNGWRSNMISTVGLLSYFFIYHYTCNSFYKNKVFFESALGKYAALNKVVVFIVFSIHVFSNMLHSKNNVTAITKLQNIRRVAKYLNNDLKQLIRLNWICLLFYIIFLITIEIALIYCLKSYAFFIILCHYVAISFEVGIIYFVCLARLLRHLMANWILKCKYYSEYSNFKICCDNINNSRFWNKLFKAYCDIIDSYQSLKKTATVSVSKILLD</sequence>
<feature type="transmembrane region" description="Helical" evidence="1">
    <location>
        <begin position="51"/>
        <end position="71"/>
    </location>
</feature>
<evidence type="ECO:0000313" key="3">
    <source>
        <dbReference type="Proteomes" id="UP001153714"/>
    </source>
</evidence>